<comment type="caution">
    <text evidence="4">The sequence shown here is derived from an EMBL/GenBank/DDBJ whole genome shotgun (WGS) entry which is preliminary data.</text>
</comment>
<dbReference type="PROSITE" id="PS50404">
    <property type="entry name" value="GST_NTER"/>
    <property type="match status" value="1"/>
</dbReference>
<reference evidence="4 5" key="1">
    <citation type="submission" date="2018-11" db="EMBL/GenBank/DDBJ databases">
        <title>Lysobacter cryohumiis sp. nov., isolated from soil in the Tianshan Mountains, Xinjiang, China.</title>
        <authorList>
            <person name="Luo Y."/>
            <person name="Sheng H."/>
        </authorList>
    </citation>
    <scope>NUCLEOTIDE SEQUENCE [LARGE SCALE GENOMIC DNA]</scope>
    <source>
        <strain evidence="4 5">ZS60</strain>
    </source>
</reference>
<accession>A0A3M8SWM1</accession>
<sequence length="202" mass="22974">MKLYYFGTPNPRVACAVARHLELPVEYVHVDLRQGEQQTPEFLAINPNGKVPALVDGEARLWESAAIGSHLARKAGSALWPSEAAGQVELIRWMAWETAHFSRHAGTLYFERVIKPWIGQNTDAAAVEQATTYFHQFARVLEAHLEGRQWLIGETLSLADFFVARMLPYAEQAQLPLADYPQITRWHEQLMQLPAWREPFPA</sequence>
<evidence type="ECO:0000313" key="5">
    <source>
        <dbReference type="Proteomes" id="UP000267049"/>
    </source>
</evidence>
<dbReference type="AlphaFoldDB" id="A0A3M8SWM1"/>
<keyword evidence="5" id="KW-1185">Reference proteome</keyword>
<feature type="domain" description="GST C-terminal" evidence="3">
    <location>
        <begin position="83"/>
        <end position="202"/>
    </location>
</feature>
<dbReference type="InterPro" id="IPR040079">
    <property type="entry name" value="Glutathione_S-Trfase"/>
</dbReference>
<dbReference type="InterPro" id="IPR036282">
    <property type="entry name" value="Glutathione-S-Trfase_C_sf"/>
</dbReference>
<protein>
    <submittedName>
        <fullName evidence="4">Glutathione S-transferase family protein</fullName>
    </submittedName>
</protein>
<organism evidence="4 5">
    <name type="scientific">Montanilutibacter psychrotolerans</name>
    <dbReference type="NCBI Taxonomy" id="1327343"/>
    <lineage>
        <taxon>Bacteria</taxon>
        <taxon>Pseudomonadati</taxon>
        <taxon>Pseudomonadota</taxon>
        <taxon>Gammaproteobacteria</taxon>
        <taxon>Lysobacterales</taxon>
        <taxon>Lysobacteraceae</taxon>
        <taxon>Montanilutibacter</taxon>
    </lineage>
</organism>
<dbReference type="Pfam" id="PF00043">
    <property type="entry name" value="GST_C"/>
    <property type="match status" value="1"/>
</dbReference>
<dbReference type="PROSITE" id="PS50405">
    <property type="entry name" value="GST_CTER"/>
    <property type="match status" value="1"/>
</dbReference>
<evidence type="ECO:0000313" key="4">
    <source>
        <dbReference type="EMBL" id="RNF83102.1"/>
    </source>
</evidence>
<name>A0A3M8SWM1_9GAMM</name>
<dbReference type="EMBL" id="RIBS01000005">
    <property type="protein sequence ID" value="RNF83102.1"/>
    <property type="molecule type" value="Genomic_DNA"/>
</dbReference>
<evidence type="ECO:0000259" key="2">
    <source>
        <dbReference type="PROSITE" id="PS50404"/>
    </source>
</evidence>
<dbReference type="OrthoDB" id="5958450at2"/>
<dbReference type="InterPro" id="IPR036249">
    <property type="entry name" value="Thioredoxin-like_sf"/>
</dbReference>
<dbReference type="SFLD" id="SFLDG00358">
    <property type="entry name" value="Main_(cytGST)"/>
    <property type="match status" value="1"/>
</dbReference>
<dbReference type="InterPro" id="IPR004046">
    <property type="entry name" value="GST_C"/>
</dbReference>
<dbReference type="PANTHER" id="PTHR44051">
    <property type="entry name" value="GLUTATHIONE S-TRANSFERASE-RELATED"/>
    <property type="match status" value="1"/>
</dbReference>
<dbReference type="SFLD" id="SFLDS00019">
    <property type="entry name" value="Glutathione_Transferase_(cytos"/>
    <property type="match status" value="1"/>
</dbReference>
<dbReference type="SUPFAM" id="SSF47616">
    <property type="entry name" value="GST C-terminal domain-like"/>
    <property type="match status" value="1"/>
</dbReference>
<dbReference type="SUPFAM" id="SSF52833">
    <property type="entry name" value="Thioredoxin-like"/>
    <property type="match status" value="1"/>
</dbReference>
<dbReference type="PANTHER" id="PTHR44051:SF8">
    <property type="entry name" value="GLUTATHIONE S-TRANSFERASE GSTA"/>
    <property type="match status" value="1"/>
</dbReference>
<gene>
    <name evidence="4" type="ORF">EER27_11320</name>
</gene>
<dbReference type="Pfam" id="PF02798">
    <property type="entry name" value="GST_N"/>
    <property type="match status" value="1"/>
</dbReference>
<proteinExistence type="inferred from homology"/>
<comment type="similarity">
    <text evidence="1">Belongs to the GST superfamily.</text>
</comment>
<evidence type="ECO:0000259" key="3">
    <source>
        <dbReference type="PROSITE" id="PS50405"/>
    </source>
</evidence>
<dbReference type="Gene3D" id="1.20.1050.10">
    <property type="match status" value="1"/>
</dbReference>
<dbReference type="Gene3D" id="3.40.30.10">
    <property type="entry name" value="Glutaredoxin"/>
    <property type="match status" value="1"/>
</dbReference>
<feature type="domain" description="GST N-terminal" evidence="2">
    <location>
        <begin position="1"/>
        <end position="79"/>
    </location>
</feature>
<dbReference type="InterPro" id="IPR010987">
    <property type="entry name" value="Glutathione-S-Trfase_C-like"/>
</dbReference>
<dbReference type="RefSeq" id="WP_123088234.1">
    <property type="nucleotide sequence ID" value="NZ_RIBS01000005.1"/>
</dbReference>
<dbReference type="InterPro" id="IPR004045">
    <property type="entry name" value="Glutathione_S-Trfase_N"/>
</dbReference>
<dbReference type="GO" id="GO:0016740">
    <property type="term" value="F:transferase activity"/>
    <property type="evidence" value="ECO:0007669"/>
    <property type="project" value="UniProtKB-KW"/>
</dbReference>
<dbReference type="SFLD" id="SFLDG01150">
    <property type="entry name" value="Main.1:_Beta-like"/>
    <property type="match status" value="1"/>
</dbReference>
<evidence type="ECO:0000256" key="1">
    <source>
        <dbReference type="RuleBase" id="RU003494"/>
    </source>
</evidence>
<dbReference type="Proteomes" id="UP000267049">
    <property type="component" value="Unassembled WGS sequence"/>
</dbReference>
<keyword evidence="4" id="KW-0808">Transferase</keyword>